<keyword evidence="2" id="KW-0472">Membrane</keyword>
<feature type="compositionally biased region" description="Low complexity" evidence="1">
    <location>
        <begin position="1"/>
        <end position="12"/>
    </location>
</feature>
<proteinExistence type="predicted"/>
<feature type="transmembrane region" description="Helical" evidence="2">
    <location>
        <begin position="78"/>
        <end position="97"/>
    </location>
</feature>
<sequence length="130" mass="14066">MAGVADAAAPGSSGDGRRGGAPEQQQDAGRGEQKSSCSSGESWPPAGGSGQPPQRTETLGFYESDRERKKKRSVSVDVFWNLFVPGCFSLCVHPASFANFSGIVPVHHSALLWLTVSFCFVFKEIKYYYL</sequence>
<evidence type="ECO:0000256" key="1">
    <source>
        <dbReference type="SAM" id="MobiDB-lite"/>
    </source>
</evidence>
<keyword evidence="2" id="KW-0812">Transmembrane</keyword>
<feature type="transmembrane region" description="Helical" evidence="2">
    <location>
        <begin position="103"/>
        <end position="122"/>
    </location>
</feature>
<feature type="region of interest" description="Disordered" evidence="1">
    <location>
        <begin position="1"/>
        <end position="72"/>
    </location>
</feature>
<dbReference type="STRING" id="38772.ENSGAGP00000000858"/>
<keyword evidence="2" id="KW-1133">Transmembrane helix</keyword>
<organism evidence="3 4">
    <name type="scientific">Gopherus agassizii</name>
    <name type="common">Agassiz's desert tortoise</name>
    <dbReference type="NCBI Taxonomy" id="38772"/>
    <lineage>
        <taxon>Eukaryota</taxon>
        <taxon>Metazoa</taxon>
        <taxon>Chordata</taxon>
        <taxon>Craniata</taxon>
        <taxon>Vertebrata</taxon>
        <taxon>Euteleostomi</taxon>
        <taxon>Archelosauria</taxon>
        <taxon>Testudinata</taxon>
        <taxon>Testudines</taxon>
        <taxon>Cryptodira</taxon>
        <taxon>Durocryptodira</taxon>
        <taxon>Testudinoidea</taxon>
        <taxon>Testudinidae</taxon>
        <taxon>Gopherus</taxon>
    </lineage>
</organism>
<dbReference type="AlphaFoldDB" id="A0A452GH11"/>
<keyword evidence="4" id="KW-1185">Reference proteome</keyword>
<dbReference type="Ensembl" id="ENSGAGT00000000975.1">
    <property type="protein sequence ID" value="ENSGAGP00000000858.1"/>
    <property type="gene ID" value="ENSGAGG00000000720.1"/>
</dbReference>
<protein>
    <submittedName>
        <fullName evidence="3">Uncharacterized protein</fullName>
    </submittedName>
</protein>
<evidence type="ECO:0000256" key="2">
    <source>
        <dbReference type="SAM" id="Phobius"/>
    </source>
</evidence>
<reference evidence="4" key="1">
    <citation type="journal article" date="2017" name="PLoS ONE">
        <title>The Agassiz's desert tortoise genome provides a resource for the conservation of a threatened species.</title>
        <authorList>
            <person name="Tollis M."/>
            <person name="DeNardo D.F."/>
            <person name="Cornelius J.A."/>
            <person name="Dolby G.A."/>
            <person name="Edwards T."/>
            <person name="Henen B.T."/>
            <person name="Karl A.E."/>
            <person name="Murphy R.W."/>
            <person name="Kusumi K."/>
        </authorList>
    </citation>
    <scope>NUCLEOTIDE SEQUENCE [LARGE SCALE GENOMIC DNA]</scope>
</reference>
<name>A0A452GH11_9SAUR</name>
<evidence type="ECO:0000313" key="3">
    <source>
        <dbReference type="Ensembl" id="ENSGAGP00000000858.1"/>
    </source>
</evidence>
<evidence type="ECO:0000313" key="4">
    <source>
        <dbReference type="Proteomes" id="UP000291020"/>
    </source>
</evidence>
<accession>A0A452GH11</accession>
<reference evidence="3" key="2">
    <citation type="submission" date="2025-08" db="UniProtKB">
        <authorList>
            <consortium name="Ensembl"/>
        </authorList>
    </citation>
    <scope>IDENTIFICATION</scope>
</reference>
<dbReference type="Proteomes" id="UP000291020">
    <property type="component" value="Unassembled WGS sequence"/>
</dbReference>
<reference evidence="3" key="3">
    <citation type="submission" date="2025-09" db="UniProtKB">
        <authorList>
            <consortium name="Ensembl"/>
        </authorList>
    </citation>
    <scope>IDENTIFICATION</scope>
</reference>